<protein>
    <recommendedName>
        <fullName evidence="3">DnaA-binding chromosome replication initiation factor</fullName>
    </recommendedName>
</protein>
<dbReference type="InterPro" id="IPR038381">
    <property type="entry name" value="HobA_sf"/>
</dbReference>
<organism evidence="1 2">
    <name type="scientific">Aliarcobacter butzleri L348</name>
    <dbReference type="NCBI Taxonomy" id="1447256"/>
    <lineage>
        <taxon>Bacteria</taxon>
        <taxon>Pseudomonadati</taxon>
        <taxon>Campylobacterota</taxon>
        <taxon>Epsilonproteobacteria</taxon>
        <taxon>Campylobacterales</taxon>
        <taxon>Arcobacteraceae</taxon>
        <taxon>Aliarcobacter</taxon>
    </lineage>
</organism>
<dbReference type="PATRIC" id="fig|1447256.3.peg.1382"/>
<dbReference type="Pfam" id="PF12163">
    <property type="entry name" value="HobA"/>
    <property type="match status" value="1"/>
</dbReference>
<dbReference type="InterPro" id="IPR021011">
    <property type="entry name" value="HobA"/>
</dbReference>
<comment type="caution">
    <text evidence="1">The sequence shown here is derived from an EMBL/GenBank/DDBJ whole genome shotgun (WGS) entry which is preliminary data.</text>
</comment>
<gene>
    <name evidence="1" type="ORF">AA20_07075</name>
</gene>
<evidence type="ECO:0000313" key="1">
    <source>
        <dbReference type="EMBL" id="KLD99353.1"/>
    </source>
</evidence>
<dbReference type="Gene3D" id="3.40.50.11670">
    <property type="entry name" value="DNA replication regulator HobA"/>
    <property type="match status" value="1"/>
</dbReference>
<accession>A0A0G9JYJ9</accession>
<sequence>MQEFLNWTVDTIRKDKYLSPWLEEKKYEWTPLVSKNINNLLERNFSIIVITDKDREWFLEYALTNINSTRLNRPFLPYYDFKSFYKYIDNVKSDEDISYIKDMLTISFPNGYCFWYIGKGQDIRATIPKVLKNSFLWLFDEEKQDAFNLKSNDEALDMKLLQMFRLYNKTLSASLFAEINVEN</sequence>
<evidence type="ECO:0000313" key="2">
    <source>
        <dbReference type="Proteomes" id="UP000035514"/>
    </source>
</evidence>
<proteinExistence type="predicted"/>
<dbReference type="Proteomes" id="UP000035514">
    <property type="component" value="Unassembled WGS sequence"/>
</dbReference>
<dbReference type="GeneID" id="24303964"/>
<evidence type="ECO:0008006" key="3">
    <source>
        <dbReference type="Google" id="ProtNLM"/>
    </source>
</evidence>
<reference evidence="1 2" key="1">
    <citation type="submission" date="2014-01" db="EMBL/GenBank/DDBJ databases">
        <title>Development of a Comparative Genomic Fingerprinting Assay for High Resolution Genotyping of Arcobacter butzleri.</title>
        <authorList>
            <person name="Webb A.L."/>
            <person name="Inglis G.D."/>
            <person name="Kruczkiewicz P."/>
            <person name="Selinger L.B."/>
            <person name="Taboada E.N."/>
        </authorList>
    </citation>
    <scope>NUCLEOTIDE SEQUENCE [LARGE SCALE GENOMIC DNA]</scope>
    <source>
        <strain evidence="1 2">L348</strain>
    </source>
</reference>
<dbReference type="RefSeq" id="WP_004509401.1">
    <property type="nucleotide sequence ID" value="NZ_JAIQ01000101.1"/>
</dbReference>
<name>A0A0G9JYJ9_9BACT</name>
<dbReference type="AlphaFoldDB" id="A0A0G9JYJ9"/>
<dbReference type="EMBL" id="JAIQ01000101">
    <property type="protein sequence ID" value="KLD99353.1"/>
    <property type="molecule type" value="Genomic_DNA"/>
</dbReference>